<evidence type="ECO:0000256" key="1">
    <source>
        <dbReference type="ARBA" id="ARBA00005254"/>
    </source>
</evidence>
<accession>A0AB38YJA1</accession>
<dbReference type="CDD" id="cd06558">
    <property type="entry name" value="crotonase-like"/>
    <property type="match status" value="1"/>
</dbReference>
<dbReference type="AlphaFoldDB" id="A0AB38YJA1"/>
<dbReference type="EMBL" id="CP101717">
    <property type="protein sequence ID" value="WLD59376.1"/>
    <property type="molecule type" value="Genomic_DNA"/>
</dbReference>
<dbReference type="InterPro" id="IPR029045">
    <property type="entry name" value="ClpP/crotonase-like_dom_sf"/>
</dbReference>
<dbReference type="GO" id="GO:0008300">
    <property type="term" value="P:isoprenoid catabolic process"/>
    <property type="evidence" value="ECO:0007669"/>
    <property type="project" value="TreeGrafter"/>
</dbReference>
<dbReference type="InterPro" id="IPR001753">
    <property type="entry name" value="Enoyl-CoA_hydra/iso"/>
</dbReference>
<dbReference type="Gene3D" id="1.10.12.10">
    <property type="entry name" value="Lyase 2-enoyl-coa Hydratase, Chain A, domain 2"/>
    <property type="match status" value="1"/>
</dbReference>
<sequence>MSDLLKSVDERGVLTLTMNRLEKSNAFDDGLIGLLNAALLDAAGDSNVKVVCLRGAGKHFSAGADLGWMQRMAKYSEAENQADAWQLAQLMNNLYRLPKPTVAVVQGAAYGGAVGLAACCDMVFASERASFCLSEVKVGLVPATISPFVIRAIGERQARRYFLSAEVIRADKALAIGLAHEVIAADALDQAVNEWCDAVLGNSAVAVAAAKQLIDDVAGADINEDLLRMTSERIAAIRVSPDGQARLKQFLER</sequence>
<dbReference type="InterPro" id="IPR051683">
    <property type="entry name" value="Enoyl-CoA_Hydratase/Isomerase"/>
</dbReference>
<reference evidence="2" key="1">
    <citation type="submission" date="2022-07" db="EMBL/GenBank/DDBJ databases">
        <title>Complete genome sequence of Salinispirillum sp. LH10-3-1 capable of multiple carbohydrate inversion isolated from a soda lake.</title>
        <authorList>
            <person name="Liu J."/>
            <person name="Zhai Y."/>
            <person name="Zhang H."/>
            <person name="Yang H."/>
            <person name="Qu J."/>
            <person name="Li J."/>
        </authorList>
    </citation>
    <scope>NUCLEOTIDE SEQUENCE</scope>
    <source>
        <strain evidence="2">LH 10-3-1</strain>
    </source>
</reference>
<dbReference type="SUPFAM" id="SSF52096">
    <property type="entry name" value="ClpP/crotonase"/>
    <property type="match status" value="1"/>
</dbReference>
<protein>
    <submittedName>
        <fullName evidence="2">Enoyl-CoA hydratase-related protein</fullName>
    </submittedName>
</protein>
<dbReference type="Pfam" id="PF00378">
    <property type="entry name" value="ECH_1"/>
    <property type="match status" value="1"/>
</dbReference>
<dbReference type="InterPro" id="IPR014748">
    <property type="entry name" value="Enoyl-CoA_hydra_C"/>
</dbReference>
<dbReference type="PANTHER" id="PTHR42964:SF1">
    <property type="entry name" value="POLYKETIDE BIOSYNTHESIS ENOYL-COA HYDRATASE PKSH-RELATED"/>
    <property type="match status" value="1"/>
</dbReference>
<dbReference type="GO" id="GO:0003824">
    <property type="term" value="F:catalytic activity"/>
    <property type="evidence" value="ECO:0007669"/>
    <property type="project" value="UniProtKB-ARBA"/>
</dbReference>
<organism evidence="2">
    <name type="scientific">Salinispirillum sp. LH 10-3-1</name>
    <dbReference type="NCBI Taxonomy" id="2952525"/>
    <lineage>
        <taxon>Bacteria</taxon>
        <taxon>Pseudomonadati</taxon>
        <taxon>Pseudomonadota</taxon>
        <taxon>Gammaproteobacteria</taxon>
        <taxon>Oceanospirillales</taxon>
        <taxon>Saccharospirillaceae</taxon>
        <taxon>Salinispirillum</taxon>
    </lineage>
</organism>
<comment type="similarity">
    <text evidence="1">Belongs to the enoyl-CoA hydratase/isomerase family.</text>
</comment>
<evidence type="ECO:0000313" key="2">
    <source>
        <dbReference type="EMBL" id="WLD59376.1"/>
    </source>
</evidence>
<dbReference type="Gene3D" id="3.90.226.10">
    <property type="entry name" value="2-enoyl-CoA Hydratase, Chain A, domain 1"/>
    <property type="match status" value="1"/>
</dbReference>
<dbReference type="RefSeq" id="WP_304996668.1">
    <property type="nucleotide sequence ID" value="NZ_CP101717.1"/>
</dbReference>
<gene>
    <name evidence="2" type="ORF">NFC81_06255</name>
</gene>
<dbReference type="PANTHER" id="PTHR42964">
    <property type="entry name" value="ENOYL-COA HYDRATASE"/>
    <property type="match status" value="1"/>
</dbReference>
<proteinExistence type="inferred from homology"/>
<name>A0AB38YJA1_9GAMM</name>